<evidence type="ECO:0000313" key="3">
    <source>
        <dbReference type="Proteomes" id="UP000712600"/>
    </source>
</evidence>
<dbReference type="Pfam" id="PF13966">
    <property type="entry name" value="zf-RVT"/>
    <property type="match status" value="1"/>
</dbReference>
<gene>
    <name evidence="2" type="ORF">F2Q69_00030670</name>
</gene>
<reference evidence="2" key="1">
    <citation type="submission" date="2019-12" db="EMBL/GenBank/DDBJ databases">
        <title>Genome sequencing and annotation of Brassica cretica.</title>
        <authorList>
            <person name="Studholme D.J."/>
            <person name="Sarris P."/>
        </authorList>
    </citation>
    <scope>NUCLEOTIDE SEQUENCE</scope>
    <source>
        <strain evidence="2">PFS-109/04</strain>
        <tissue evidence="2">Leaf</tissue>
    </source>
</reference>
<proteinExistence type="predicted"/>
<evidence type="ECO:0000313" key="2">
    <source>
        <dbReference type="EMBL" id="KAF3586282.1"/>
    </source>
</evidence>
<dbReference type="AlphaFoldDB" id="A0A8S9S1N4"/>
<organism evidence="2 3">
    <name type="scientific">Brassica cretica</name>
    <name type="common">Mustard</name>
    <dbReference type="NCBI Taxonomy" id="69181"/>
    <lineage>
        <taxon>Eukaryota</taxon>
        <taxon>Viridiplantae</taxon>
        <taxon>Streptophyta</taxon>
        <taxon>Embryophyta</taxon>
        <taxon>Tracheophyta</taxon>
        <taxon>Spermatophyta</taxon>
        <taxon>Magnoliopsida</taxon>
        <taxon>eudicotyledons</taxon>
        <taxon>Gunneridae</taxon>
        <taxon>Pentapetalae</taxon>
        <taxon>rosids</taxon>
        <taxon>malvids</taxon>
        <taxon>Brassicales</taxon>
        <taxon>Brassicaceae</taxon>
        <taxon>Brassiceae</taxon>
        <taxon>Brassica</taxon>
    </lineage>
</organism>
<comment type="caution">
    <text evidence="2">The sequence shown here is derived from an EMBL/GenBank/DDBJ whole genome shotgun (WGS) entry which is preliminary data.</text>
</comment>
<feature type="domain" description="Reverse transcriptase zinc-binding" evidence="1">
    <location>
        <begin position="91"/>
        <end position="160"/>
    </location>
</feature>
<dbReference type="EMBL" id="QGKX02000088">
    <property type="protein sequence ID" value="KAF3586282.1"/>
    <property type="molecule type" value="Genomic_DNA"/>
</dbReference>
<evidence type="ECO:0000259" key="1">
    <source>
        <dbReference type="Pfam" id="PF13966"/>
    </source>
</evidence>
<sequence length="336" mass="38522">MVCLKFQCTGKIVSLILVEGTGRWKVNLVRQTFTDEDAELILKLKPHRSRKDSFKWGYTANVCYSSQSGRKLLELLKESQQPLHVGLPPIEKNLWKASWKIRAPPKLKHFLWRVLAEVVPVKERLNSRGLHLDSRCRLCQASSESICHLLFSCPFAKEVWDRSSVQLPLNGFSRSSVFLNVYHLIFANGRHSHYTQNRVFPWVLWQIWKTRNALILEKVQASSCTAAAKALEETDECLISTHHTNIIVESDCGMAKEAILNPIRFSWFGYLLEKIIHALPFLYPCSLEHVEGARNKVAEEIAVSVTRDHRCQSYVASGGPRWLLNRLESEARRACT</sequence>
<name>A0A8S9S1N4_BRACR</name>
<accession>A0A8S9S1N4</accession>
<protein>
    <recommendedName>
        <fullName evidence="1">Reverse transcriptase zinc-binding domain-containing protein</fullName>
    </recommendedName>
</protein>
<dbReference type="InterPro" id="IPR026960">
    <property type="entry name" value="RVT-Znf"/>
</dbReference>
<dbReference type="Proteomes" id="UP000712600">
    <property type="component" value="Unassembled WGS sequence"/>
</dbReference>